<dbReference type="PANTHER" id="PTHR21082:SF4">
    <property type="entry name" value="PROTEIN INTURNED"/>
    <property type="match status" value="1"/>
</dbReference>
<sequence length="670" mass="74461">MAAAFRAAAIQQAKRVGFTQQALDIAAKETKLSPAIASMMTPAELGIETCICLNDLTLDYLAGKKIGEIPMKEIVLPVENGPALVSEVLHAFGITVVIQHSDTDSDSSFNDKKFIVNREVSRELIGNDLRPGDLLIFVDGNPVADMWMKKVSGVVRLSFEEMERKSKRKPKKKKDRAPCPTQVVALMESSHAESPDRILYLNPDNEKTTKMARSAGAILTIGDIITRINLTHESASKSSETSSGTETVYIWLSAVHFSERDCQVAAKSLRDFSNFLYLPGHLHPAYFDSFCHNLSEPDQAGRNWPFQYKNHGFSLPVDIHVDLDAALAEIDAVEFDSISTSDHFYPRRKYFVIGSCCFLNNLLVRSHSSQVEQRLICIAHSIVKLEPDEIFCHEVFLDNRAKTSQIVGYEEPEGRSYALVMVQHEPHIPGLPTVTIGALLESFYPIDRASTTPKVVDPMITRRCRQVAKVIARNERLFNWINSPDDFYATKDTNIERNQPSQNSFFSKFSKPVPPPSESGSYKSGSTTASMLGPLNAGELHTHFGNEAKTFHEPSTQIVAGPNGISYFTCFVESGVILQPKTVGLYVSQELLANFRSTIEQMRPLLEKSSNSDEEVGAIINAGFKKGSGLLQYWVIGRKVDKKSLFICINAQVPQNMNDISLKFAFGLLL</sequence>
<feature type="compositionally biased region" description="Polar residues" evidence="1">
    <location>
        <begin position="518"/>
        <end position="527"/>
    </location>
</feature>
<organism evidence="2 3">
    <name type="scientific">Oikopleura dioica</name>
    <name type="common">Tunicate</name>
    <dbReference type="NCBI Taxonomy" id="34765"/>
    <lineage>
        <taxon>Eukaryota</taxon>
        <taxon>Metazoa</taxon>
        <taxon>Chordata</taxon>
        <taxon>Tunicata</taxon>
        <taxon>Appendicularia</taxon>
        <taxon>Copelata</taxon>
        <taxon>Oikopleuridae</taxon>
        <taxon>Oikopleura</taxon>
    </lineage>
</organism>
<dbReference type="InterPro" id="IPR039151">
    <property type="entry name" value="INTU"/>
</dbReference>
<accession>A0ABN7SJI0</accession>
<dbReference type="Proteomes" id="UP001158576">
    <property type="component" value="Chromosome XSR"/>
</dbReference>
<keyword evidence="3" id="KW-1185">Reference proteome</keyword>
<protein>
    <submittedName>
        <fullName evidence="2">Oidioi.mRNA.OKI2018_I69.XSR.g15521.t1.cds</fullName>
    </submittedName>
</protein>
<gene>
    <name evidence="2" type="ORF">OKIOD_LOCUS7079</name>
</gene>
<evidence type="ECO:0000313" key="2">
    <source>
        <dbReference type="EMBL" id="CAG5098278.1"/>
    </source>
</evidence>
<dbReference type="PANTHER" id="PTHR21082">
    <property type="entry name" value="PROTEIN INTURNED"/>
    <property type="match status" value="1"/>
</dbReference>
<evidence type="ECO:0000313" key="3">
    <source>
        <dbReference type="Proteomes" id="UP001158576"/>
    </source>
</evidence>
<feature type="region of interest" description="Disordered" evidence="1">
    <location>
        <begin position="499"/>
        <end position="527"/>
    </location>
</feature>
<name>A0ABN7SJI0_OIKDI</name>
<reference evidence="2 3" key="1">
    <citation type="submission" date="2021-04" db="EMBL/GenBank/DDBJ databases">
        <authorList>
            <person name="Bliznina A."/>
        </authorList>
    </citation>
    <scope>NUCLEOTIDE SEQUENCE [LARGE SCALE GENOMIC DNA]</scope>
</reference>
<proteinExistence type="predicted"/>
<dbReference type="EMBL" id="OU015569">
    <property type="protein sequence ID" value="CAG5098278.1"/>
    <property type="molecule type" value="Genomic_DNA"/>
</dbReference>
<evidence type="ECO:0000256" key="1">
    <source>
        <dbReference type="SAM" id="MobiDB-lite"/>
    </source>
</evidence>